<evidence type="ECO:0008006" key="3">
    <source>
        <dbReference type="Google" id="ProtNLM"/>
    </source>
</evidence>
<keyword evidence="2" id="KW-1185">Reference proteome</keyword>
<dbReference type="OrthoDB" id="7494486at2"/>
<dbReference type="Pfam" id="PF11863">
    <property type="entry name" value="DUF3383"/>
    <property type="match status" value="1"/>
</dbReference>
<evidence type="ECO:0000313" key="1">
    <source>
        <dbReference type="EMBL" id="KUR71176.1"/>
    </source>
</evidence>
<dbReference type="InterPro" id="IPR021808">
    <property type="entry name" value="DUF3383"/>
</dbReference>
<dbReference type="RefSeq" id="WP_067910391.1">
    <property type="nucleotide sequence ID" value="NZ_KQ954245.1"/>
</dbReference>
<comment type="caution">
    <text evidence="1">The sequence shown here is derived from an EMBL/GenBank/DDBJ whole genome shotgun (WGS) entry which is preliminary data.</text>
</comment>
<evidence type="ECO:0000313" key="2">
    <source>
        <dbReference type="Proteomes" id="UP000058012"/>
    </source>
</evidence>
<accession>A0A117UUN1</accession>
<dbReference type="Proteomes" id="UP000058012">
    <property type="component" value="Unassembled WGS sequence"/>
</dbReference>
<dbReference type="AlphaFoldDB" id="A0A117UUN1"/>
<protein>
    <recommendedName>
        <fullName evidence="3">DUF3383 domain-containing protein</fullName>
    </recommendedName>
</protein>
<proteinExistence type="predicted"/>
<gene>
    <name evidence="1" type="ORF">AQZ52_10925</name>
</gene>
<dbReference type="EMBL" id="LLZS01000007">
    <property type="protein sequence ID" value="KUR71176.1"/>
    <property type="molecule type" value="Genomic_DNA"/>
</dbReference>
<sequence>MPNNSIPASAIVNVIPGVISAGGTGLDLVGLVLTSNTIVPTSTVLTFSSQADVAAYFGALSDEATMATVYFAGYDNSFLKPAQIKFYRYVDTAAPAFLRGGRMGLTLTQLQALSGVLTISVGGVAKTSSSINLSAATDFNNAASIIQAAFTSPGFTVSYSSNFDAFVFTNSSTGATSTITAASGSLSAGLRLTAAAGATVSQGAAVDTPASCMSAITALTQDFVSFSTVFEPTDTDKLNFAIWADGQANRYLYVGWDNNSQATVSGDTTSVGAQVVANDYGSSALVYDSSNGIKVAAFVMGALASTDFSRDNGRFTMAFRSGNVAAGVTNQTIAANLAANGYNFVGAYGTANDQWTVFYPGQVSGVFRWIDSWICQVWMNNAAQLALLNLLTNVGQVPYNSDGYALIEASLRGVIDDALNFGAIRAGVTLSAEQAIIVNNLAGKDIAGTLSRRGWYVSVKDPGAPVRANRGSPVTTIFYTDGQSVQQIVLSSLNVQ</sequence>
<dbReference type="STRING" id="1117702.AQZ52_10925"/>
<reference evidence="1 2" key="1">
    <citation type="submission" date="2015-10" db="EMBL/GenBank/DDBJ databases">
        <title>Draft genome sequence of Novosphingobium fuchskuhlense DSM 25065 isolated from a surface water sample of the southwest basin of Lake Grosse Fuchskuhle.</title>
        <authorList>
            <person name="Ruckert C."/>
            <person name="Winkler A."/>
            <person name="Glaeser J."/>
            <person name="Grossart H.-P."/>
            <person name="Kalinowski J."/>
            <person name="Glaeser S."/>
        </authorList>
    </citation>
    <scope>NUCLEOTIDE SEQUENCE [LARGE SCALE GENOMIC DNA]</scope>
    <source>
        <strain evidence="1 2">FNE08-7</strain>
    </source>
</reference>
<name>A0A117UUN1_9SPHN</name>
<organism evidence="1 2">
    <name type="scientific">Novosphingobium fuchskuhlense</name>
    <dbReference type="NCBI Taxonomy" id="1117702"/>
    <lineage>
        <taxon>Bacteria</taxon>
        <taxon>Pseudomonadati</taxon>
        <taxon>Pseudomonadota</taxon>
        <taxon>Alphaproteobacteria</taxon>
        <taxon>Sphingomonadales</taxon>
        <taxon>Sphingomonadaceae</taxon>
        <taxon>Novosphingobium</taxon>
    </lineage>
</organism>